<comment type="caution">
    <text evidence="1">The sequence shown here is derived from an EMBL/GenBank/DDBJ whole genome shotgun (WGS) entry which is preliminary data.</text>
</comment>
<name>X1HG06_9ZZZZ</name>
<proteinExistence type="predicted"/>
<evidence type="ECO:0000313" key="1">
    <source>
        <dbReference type="EMBL" id="GAH68362.1"/>
    </source>
</evidence>
<dbReference type="AlphaFoldDB" id="X1HG06"/>
<sequence>MNNLKNIDLTRNRIKTLPTSIFQIQYSTAFSQYESGMVEIP</sequence>
<feature type="non-terminal residue" evidence="1">
    <location>
        <position position="41"/>
    </location>
</feature>
<dbReference type="EMBL" id="BARU01034851">
    <property type="protein sequence ID" value="GAH68362.1"/>
    <property type="molecule type" value="Genomic_DNA"/>
</dbReference>
<accession>X1HG06</accession>
<evidence type="ECO:0008006" key="2">
    <source>
        <dbReference type="Google" id="ProtNLM"/>
    </source>
</evidence>
<gene>
    <name evidence="1" type="ORF">S03H2_54647</name>
</gene>
<protein>
    <recommendedName>
        <fullName evidence="2">Leucine-rich repeat domain-containing protein</fullName>
    </recommendedName>
</protein>
<organism evidence="1">
    <name type="scientific">marine sediment metagenome</name>
    <dbReference type="NCBI Taxonomy" id="412755"/>
    <lineage>
        <taxon>unclassified sequences</taxon>
        <taxon>metagenomes</taxon>
        <taxon>ecological metagenomes</taxon>
    </lineage>
</organism>
<reference evidence="1" key="1">
    <citation type="journal article" date="2014" name="Front. Microbiol.">
        <title>High frequency of phylogenetically diverse reductive dehalogenase-homologous genes in deep subseafloor sedimentary metagenomes.</title>
        <authorList>
            <person name="Kawai M."/>
            <person name="Futagami T."/>
            <person name="Toyoda A."/>
            <person name="Takaki Y."/>
            <person name="Nishi S."/>
            <person name="Hori S."/>
            <person name="Arai W."/>
            <person name="Tsubouchi T."/>
            <person name="Morono Y."/>
            <person name="Uchiyama I."/>
            <person name="Ito T."/>
            <person name="Fujiyama A."/>
            <person name="Inagaki F."/>
            <person name="Takami H."/>
        </authorList>
    </citation>
    <scope>NUCLEOTIDE SEQUENCE</scope>
    <source>
        <strain evidence="1">Expedition CK06-06</strain>
    </source>
</reference>
<dbReference type="PROSITE" id="PS51450">
    <property type="entry name" value="LRR"/>
    <property type="match status" value="1"/>
</dbReference>
<dbReference type="InterPro" id="IPR001611">
    <property type="entry name" value="Leu-rich_rpt"/>
</dbReference>